<proteinExistence type="predicted"/>
<accession>A0ABW6KJL0</accession>
<dbReference type="RefSeq" id="WP_389362976.1">
    <property type="nucleotide sequence ID" value="NZ_JBIACK010000012.1"/>
</dbReference>
<sequence length="243" mass="28589">MIGKKPKFINSPYFVGESGNWHLKPDAPKEVVKEFNEFMEEDNPEPPNNQTELLELDFRELYDIEKYLFNTVHNRFKEQGYLSAPDFFLIIIWKSNRSKSKVAKRILEMGYPSLQEAVKSITAEVNFLNDSKQRLKYLMANCGFRLPMASAILTVLFPDSFTVYDVRVCDVLQGNGYRYHSLTDRKFSDGLWEEYMDYIYAVSTIAPEEYTLRDKDRYLWGKSFYDQLITDISNNFKVYNEGE</sequence>
<dbReference type="Proteomes" id="UP001601059">
    <property type="component" value="Unassembled WGS sequence"/>
</dbReference>
<reference evidence="1 2" key="1">
    <citation type="submission" date="2024-08" db="EMBL/GenBank/DDBJ databases">
        <title>Two novel Cytobacillus novel species.</title>
        <authorList>
            <person name="Liu G."/>
        </authorList>
    </citation>
    <scope>NUCLEOTIDE SEQUENCE [LARGE SCALE GENOMIC DNA]</scope>
    <source>
        <strain evidence="1 2">FJAT-54145</strain>
    </source>
</reference>
<keyword evidence="2" id="KW-1185">Reference proteome</keyword>
<evidence type="ECO:0000313" key="1">
    <source>
        <dbReference type="EMBL" id="MFE8702902.1"/>
    </source>
</evidence>
<protein>
    <submittedName>
        <fullName evidence="1">Uncharacterized protein</fullName>
    </submittedName>
</protein>
<name>A0ABW6KJL0_9BACI</name>
<organism evidence="1 2">
    <name type="scientific">Cytobacillus spartinae</name>
    <dbReference type="NCBI Taxonomy" id="3299023"/>
    <lineage>
        <taxon>Bacteria</taxon>
        <taxon>Bacillati</taxon>
        <taxon>Bacillota</taxon>
        <taxon>Bacilli</taxon>
        <taxon>Bacillales</taxon>
        <taxon>Bacillaceae</taxon>
        <taxon>Cytobacillus</taxon>
    </lineage>
</organism>
<evidence type="ECO:0000313" key="2">
    <source>
        <dbReference type="Proteomes" id="UP001601059"/>
    </source>
</evidence>
<gene>
    <name evidence="1" type="ORF">ACFYKX_20045</name>
</gene>
<comment type="caution">
    <text evidence="1">The sequence shown here is derived from an EMBL/GenBank/DDBJ whole genome shotgun (WGS) entry which is preliminary data.</text>
</comment>
<dbReference type="EMBL" id="JBIACK010000012">
    <property type="protein sequence ID" value="MFE8702902.1"/>
    <property type="molecule type" value="Genomic_DNA"/>
</dbReference>